<organism evidence="2 3">
    <name type="scientific">Drechmeria coniospora</name>
    <name type="common">Nematophagous fungus</name>
    <name type="synonym">Meria coniospora</name>
    <dbReference type="NCBI Taxonomy" id="98403"/>
    <lineage>
        <taxon>Eukaryota</taxon>
        <taxon>Fungi</taxon>
        <taxon>Dikarya</taxon>
        <taxon>Ascomycota</taxon>
        <taxon>Pezizomycotina</taxon>
        <taxon>Sordariomycetes</taxon>
        <taxon>Hypocreomycetidae</taxon>
        <taxon>Hypocreales</taxon>
        <taxon>Ophiocordycipitaceae</taxon>
        <taxon>Drechmeria</taxon>
    </lineage>
</organism>
<comment type="caution">
    <text evidence="2">The sequence shown here is derived from an EMBL/GenBank/DDBJ whole genome shotgun (WGS) entry which is preliminary data.</text>
</comment>
<dbReference type="AlphaFoldDB" id="A0A151GIY5"/>
<evidence type="ECO:0000313" key="3">
    <source>
        <dbReference type="Proteomes" id="UP000076580"/>
    </source>
</evidence>
<feature type="region of interest" description="Disordered" evidence="1">
    <location>
        <begin position="81"/>
        <end position="109"/>
    </location>
</feature>
<reference evidence="2 3" key="1">
    <citation type="journal article" date="2016" name="Sci. Rep.">
        <title>Insights into Adaptations to a Near-Obligate Nematode Endoparasitic Lifestyle from the Finished Genome of Drechmeria coniospora.</title>
        <authorList>
            <person name="Zhang L."/>
            <person name="Zhou Z."/>
            <person name="Guo Q."/>
            <person name="Fokkens L."/>
            <person name="Miskei M."/>
            <person name="Pocsi I."/>
            <person name="Zhang W."/>
            <person name="Chen M."/>
            <person name="Wang L."/>
            <person name="Sun Y."/>
            <person name="Donzelli B.G."/>
            <person name="Gibson D.M."/>
            <person name="Nelson D.R."/>
            <person name="Luo J.G."/>
            <person name="Rep M."/>
            <person name="Liu H."/>
            <person name="Yang S."/>
            <person name="Wang J."/>
            <person name="Krasnoff S.B."/>
            <person name="Xu Y."/>
            <person name="Molnar I."/>
            <person name="Lin M."/>
        </authorList>
    </citation>
    <scope>NUCLEOTIDE SEQUENCE [LARGE SCALE GENOMIC DNA]</scope>
    <source>
        <strain evidence="2 3">ARSEF 6962</strain>
    </source>
</reference>
<dbReference type="GeneID" id="63716707"/>
<gene>
    <name evidence="2" type="ORF">DCS_04064</name>
</gene>
<dbReference type="EMBL" id="LAYC01000002">
    <property type="protein sequence ID" value="KYK57057.1"/>
    <property type="molecule type" value="Genomic_DNA"/>
</dbReference>
<protein>
    <submittedName>
        <fullName evidence="2">Uncharacterized protein</fullName>
    </submittedName>
</protein>
<sequence length="247" mass="26582">MRLAARSGVGGAAPGVTSKPKYSKACDMYSVLAVHPSRCTTTPKYPVLAAMRVVDERIGRRLSIRSSPGWPFAIESPPRFVEPIAPEPRSRVETPPPSDSKGVVDAPQPSRRYATSRLANARMTARDGVGVAVAAWRQRKQRTASSPGTPPRAPIHWRLAVPPATSPPRLPFSSWMRRSYRRVPGARILTGRQRTAGCRSGADLAVRMDIAECVGDDGKGQHGDYGAKVTLHSTANAMASTVQPAPK</sequence>
<accession>A0A151GIY5</accession>
<dbReference type="InParanoid" id="A0A151GIY5"/>
<proteinExistence type="predicted"/>
<evidence type="ECO:0000256" key="1">
    <source>
        <dbReference type="SAM" id="MobiDB-lite"/>
    </source>
</evidence>
<dbReference type="RefSeq" id="XP_040656409.1">
    <property type="nucleotide sequence ID" value="XM_040801376.1"/>
</dbReference>
<keyword evidence="3" id="KW-1185">Reference proteome</keyword>
<name>A0A151GIY5_DRECN</name>
<dbReference type="Proteomes" id="UP000076580">
    <property type="component" value="Chromosome 02"/>
</dbReference>
<evidence type="ECO:0000313" key="2">
    <source>
        <dbReference type="EMBL" id="KYK57057.1"/>
    </source>
</evidence>
<feature type="region of interest" description="Disordered" evidence="1">
    <location>
        <begin position="1"/>
        <end position="21"/>
    </location>
</feature>